<reference evidence="2 3" key="1">
    <citation type="submission" date="2018-07" db="EMBL/GenBank/DDBJ databases">
        <title>Section-level genome sequencing of Aspergillus section Nigri to investigate inter- and intra-species variation.</title>
        <authorList>
            <consortium name="DOE Joint Genome Institute"/>
            <person name="Vesth T.C."/>
            <person name="Nybo J.L."/>
            <person name="Theobald S."/>
            <person name="Frisvad J.C."/>
            <person name="Larsen T.O."/>
            <person name="Nielsen K.F."/>
            <person name="Hoof J.B."/>
            <person name="Brandl J."/>
            <person name="Salamov A."/>
            <person name="Riley R."/>
            <person name="Gladden J.M."/>
            <person name="Phatale P."/>
            <person name="Nielsen M.T."/>
            <person name="Lyhne E.K."/>
            <person name="Kogle M.E."/>
            <person name="Strasser K."/>
            <person name="McDonnell E."/>
            <person name="Barry K."/>
            <person name="Clum A."/>
            <person name="Chen C."/>
            <person name="Nolan M."/>
            <person name="Sandor L."/>
            <person name="Kuo A."/>
            <person name="Lipzen A."/>
            <person name="Hainaut M."/>
            <person name="Drula E."/>
            <person name="Tsang A."/>
            <person name="Magnuson J.K."/>
            <person name="Henrissat B."/>
            <person name="Wiebenga A."/>
            <person name="Simmons B.A."/>
            <person name="Makela M.R."/>
            <person name="De vries R.P."/>
            <person name="Grigoriev I.V."/>
            <person name="Mortensen U.H."/>
            <person name="Baker S.E."/>
            <person name="Andersen M.R."/>
        </authorList>
    </citation>
    <scope>NUCLEOTIDE SEQUENCE [LARGE SCALE GENOMIC DNA]</scope>
    <source>
        <strain evidence="2 3">ATCC 13157</strain>
    </source>
</reference>
<name>A0A370PLI0_ASPPH</name>
<keyword evidence="1" id="KW-0472">Membrane</keyword>
<keyword evidence="3" id="KW-1185">Reference proteome</keyword>
<feature type="transmembrane region" description="Helical" evidence="1">
    <location>
        <begin position="6"/>
        <end position="32"/>
    </location>
</feature>
<proteinExistence type="predicted"/>
<dbReference type="Proteomes" id="UP000254937">
    <property type="component" value="Unassembled WGS sequence"/>
</dbReference>
<organism evidence="2 3">
    <name type="scientific">Aspergillus phoenicis ATCC 13157</name>
    <dbReference type="NCBI Taxonomy" id="1353007"/>
    <lineage>
        <taxon>Eukaryota</taxon>
        <taxon>Fungi</taxon>
        <taxon>Dikarya</taxon>
        <taxon>Ascomycota</taxon>
        <taxon>Pezizomycotina</taxon>
        <taxon>Eurotiomycetes</taxon>
        <taxon>Eurotiomycetidae</taxon>
        <taxon>Eurotiales</taxon>
        <taxon>Aspergillaceae</taxon>
        <taxon>Aspergillus</taxon>
    </lineage>
</organism>
<evidence type="ECO:0000313" key="2">
    <source>
        <dbReference type="EMBL" id="RDK43055.1"/>
    </source>
</evidence>
<dbReference type="AlphaFoldDB" id="A0A370PLI0"/>
<evidence type="ECO:0000256" key="1">
    <source>
        <dbReference type="SAM" id="Phobius"/>
    </source>
</evidence>
<keyword evidence="1" id="KW-1133">Transmembrane helix</keyword>
<sequence length="70" mass="8298">MGRTLFSFVSLFFSFLLRFNWALFLPSLFIYFKPLKPSRSLLGLPSTYRTNNPDTLNYMTVYIRYPICLS</sequence>
<dbReference type="EMBL" id="KZ851852">
    <property type="protein sequence ID" value="RDK43055.1"/>
    <property type="molecule type" value="Genomic_DNA"/>
</dbReference>
<gene>
    <name evidence="2" type="ORF">M752DRAFT_276144</name>
</gene>
<keyword evidence="1" id="KW-0812">Transmembrane</keyword>
<protein>
    <submittedName>
        <fullName evidence="2">Uncharacterized protein</fullName>
    </submittedName>
</protein>
<accession>A0A370PLI0</accession>
<evidence type="ECO:0000313" key="3">
    <source>
        <dbReference type="Proteomes" id="UP000254937"/>
    </source>
</evidence>